<reference evidence="1 2" key="1">
    <citation type="submission" date="2021-10" db="EMBL/GenBank/DDBJ databases">
        <title>Genome sequencing of Xanthomonas strains from NCPPB.</title>
        <authorList>
            <person name="Hussein R."/>
            <person name="Harrison J."/>
            <person name="Studholme D.J."/>
            <person name="Vicente J."/>
            <person name="Grant M."/>
        </authorList>
    </citation>
    <scope>NUCLEOTIDE SEQUENCE [LARGE SCALE GENOMIC DNA]</scope>
    <source>
        <strain evidence="1 2">NCPPB 101</strain>
    </source>
</reference>
<evidence type="ECO:0000313" key="1">
    <source>
        <dbReference type="EMBL" id="MCC4619437.1"/>
    </source>
</evidence>
<proteinExistence type="predicted"/>
<keyword evidence="2" id="KW-1185">Reference proteome</keyword>
<accession>A0ABS8HCQ2</accession>
<organism evidence="1 2">
    <name type="scientific">Xanthomonas cassavae CFBP 4642</name>
    <dbReference type="NCBI Taxonomy" id="1219375"/>
    <lineage>
        <taxon>Bacteria</taxon>
        <taxon>Pseudomonadati</taxon>
        <taxon>Pseudomonadota</taxon>
        <taxon>Gammaproteobacteria</taxon>
        <taxon>Lysobacterales</taxon>
        <taxon>Lysobacteraceae</taxon>
        <taxon>Xanthomonas</taxon>
    </lineage>
</organism>
<sequence length="55" mass="5555">MLLRIAQDALGAKVHGRGAMPNIGQPQAISVPATLHAGISVLDTVAGIARDHASS</sequence>
<dbReference type="Proteomes" id="UP001199206">
    <property type="component" value="Unassembled WGS sequence"/>
</dbReference>
<comment type="caution">
    <text evidence="1">The sequence shown here is derived from an EMBL/GenBank/DDBJ whole genome shotgun (WGS) entry which is preliminary data.</text>
</comment>
<name>A0ABS8HCQ2_9XANT</name>
<dbReference type="EMBL" id="JAJGQJ010000006">
    <property type="protein sequence ID" value="MCC4619437.1"/>
    <property type="molecule type" value="Genomic_DNA"/>
</dbReference>
<gene>
    <name evidence="1" type="ORF">LL965_04825</name>
</gene>
<evidence type="ECO:0000313" key="2">
    <source>
        <dbReference type="Proteomes" id="UP001199206"/>
    </source>
</evidence>
<protein>
    <submittedName>
        <fullName evidence="1">Uncharacterized protein</fullName>
    </submittedName>
</protein>
<dbReference type="RefSeq" id="WP_160170380.1">
    <property type="nucleotide sequence ID" value="NZ_CAWLZN010000001.1"/>
</dbReference>